<dbReference type="Proteomes" id="UP001218218">
    <property type="component" value="Unassembled WGS sequence"/>
</dbReference>
<feature type="chain" id="PRO_5041945678" evidence="2">
    <location>
        <begin position="18"/>
        <end position="218"/>
    </location>
</feature>
<evidence type="ECO:0000313" key="4">
    <source>
        <dbReference type="Proteomes" id="UP001218218"/>
    </source>
</evidence>
<organism evidence="3 4">
    <name type="scientific">Mycena albidolilacea</name>
    <dbReference type="NCBI Taxonomy" id="1033008"/>
    <lineage>
        <taxon>Eukaryota</taxon>
        <taxon>Fungi</taxon>
        <taxon>Dikarya</taxon>
        <taxon>Basidiomycota</taxon>
        <taxon>Agaricomycotina</taxon>
        <taxon>Agaricomycetes</taxon>
        <taxon>Agaricomycetidae</taxon>
        <taxon>Agaricales</taxon>
        <taxon>Marasmiineae</taxon>
        <taxon>Mycenaceae</taxon>
        <taxon>Mycena</taxon>
    </lineage>
</organism>
<evidence type="ECO:0000256" key="2">
    <source>
        <dbReference type="SAM" id="SignalP"/>
    </source>
</evidence>
<accession>A0AAD7EZH9</accession>
<evidence type="ECO:0000313" key="3">
    <source>
        <dbReference type="EMBL" id="KAJ7356448.1"/>
    </source>
</evidence>
<comment type="caution">
    <text evidence="3">The sequence shown here is derived from an EMBL/GenBank/DDBJ whole genome shotgun (WGS) entry which is preliminary data.</text>
</comment>
<keyword evidence="2" id="KW-0732">Signal</keyword>
<dbReference type="EMBL" id="JARIHO010000008">
    <property type="protein sequence ID" value="KAJ7356448.1"/>
    <property type="molecule type" value="Genomic_DNA"/>
</dbReference>
<keyword evidence="4" id="KW-1185">Reference proteome</keyword>
<gene>
    <name evidence="3" type="ORF">DFH08DRAFT_1046924</name>
</gene>
<proteinExistence type="predicted"/>
<reference evidence="3" key="1">
    <citation type="submission" date="2023-03" db="EMBL/GenBank/DDBJ databases">
        <title>Massive genome expansion in bonnet fungi (Mycena s.s.) driven by repeated elements and novel gene families across ecological guilds.</title>
        <authorList>
            <consortium name="Lawrence Berkeley National Laboratory"/>
            <person name="Harder C.B."/>
            <person name="Miyauchi S."/>
            <person name="Viragh M."/>
            <person name="Kuo A."/>
            <person name="Thoen E."/>
            <person name="Andreopoulos B."/>
            <person name="Lu D."/>
            <person name="Skrede I."/>
            <person name="Drula E."/>
            <person name="Henrissat B."/>
            <person name="Morin E."/>
            <person name="Kohler A."/>
            <person name="Barry K."/>
            <person name="LaButti K."/>
            <person name="Morin E."/>
            <person name="Salamov A."/>
            <person name="Lipzen A."/>
            <person name="Mereny Z."/>
            <person name="Hegedus B."/>
            <person name="Baldrian P."/>
            <person name="Stursova M."/>
            <person name="Weitz H."/>
            <person name="Taylor A."/>
            <person name="Grigoriev I.V."/>
            <person name="Nagy L.G."/>
            <person name="Martin F."/>
            <person name="Kauserud H."/>
        </authorList>
    </citation>
    <scope>NUCLEOTIDE SEQUENCE</scope>
    <source>
        <strain evidence="3">CBHHK002</strain>
    </source>
</reference>
<dbReference type="AlphaFoldDB" id="A0AAD7EZH9"/>
<feature type="region of interest" description="Disordered" evidence="1">
    <location>
        <begin position="198"/>
        <end position="218"/>
    </location>
</feature>
<protein>
    <submittedName>
        <fullName evidence="3">Uncharacterized protein</fullName>
    </submittedName>
</protein>
<feature type="signal peptide" evidence="2">
    <location>
        <begin position="1"/>
        <end position="17"/>
    </location>
</feature>
<sequence>MIDGSLPLLCSLHLSLAHIGSAPPDVTFRDIPLLRTVVLNDTGVLTSLTLHWLSPHECLPILQHATGLVHCDLGITDDSDAQSIPDITLLSLHLVGHGYRVYPRVWPTGIPGYGYGLAIFNPRHFPVPDPQTRGFSRVQIVTFNEVVSPIQTHFFLSRTQFQRLNSRGPAHGFPNPRVGRHPRVDPYGFWTRPVPGTEIAGPGTGWRPGTRGLTRVQP</sequence>
<evidence type="ECO:0000256" key="1">
    <source>
        <dbReference type="SAM" id="MobiDB-lite"/>
    </source>
</evidence>
<feature type="compositionally biased region" description="Low complexity" evidence="1">
    <location>
        <begin position="205"/>
        <end position="218"/>
    </location>
</feature>
<name>A0AAD7EZH9_9AGAR</name>